<name>M5EPM7_9HYPH</name>
<gene>
    <name evidence="1" type="ORF">MESS2_250004</name>
</gene>
<accession>M5EPM7</accession>
<dbReference type="AlphaFoldDB" id="M5EPM7"/>
<comment type="caution">
    <text evidence="1">The sequence shown here is derived from an EMBL/GenBank/DDBJ whole genome shotgun (WGS) entry which is preliminary data.</text>
</comment>
<protein>
    <submittedName>
        <fullName evidence="1">Uncharacterized protein</fullName>
    </submittedName>
</protein>
<sequence>MDIFDGAVRTEGDLAGVFEYEEADGPENATAYFYLCEVRGETVGPIIGAIHIQSGAWSITKADLAVRWDKDEQRVGLFIFGMPSAAFDVTTGAKYGGRYGKDFNAVIPWS</sequence>
<organism evidence="1 2">
    <name type="scientific">Mesorhizobium metallidurans STM 2683</name>
    <dbReference type="NCBI Taxonomy" id="1297569"/>
    <lineage>
        <taxon>Bacteria</taxon>
        <taxon>Pseudomonadati</taxon>
        <taxon>Pseudomonadota</taxon>
        <taxon>Alphaproteobacteria</taxon>
        <taxon>Hyphomicrobiales</taxon>
        <taxon>Phyllobacteriaceae</taxon>
        <taxon>Mesorhizobium</taxon>
    </lineage>
</organism>
<evidence type="ECO:0000313" key="2">
    <source>
        <dbReference type="Proteomes" id="UP000012062"/>
    </source>
</evidence>
<keyword evidence="2" id="KW-1185">Reference proteome</keyword>
<dbReference type="STRING" id="1297569.MESS2_250004"/>
<proteinExistence type="predicted"/>
<dbReference type="OrthoDB" id="8081003at2"/>
<dbReference type="EMBL" id="CAUM01000090">
    <property type="protein sequence ID" value="CCV06100.1"/>
    <property type="molecule type" value="Genomic_DNA"/>
</dbReference>
<dbReference type="Proteomes" id="UP000012062">
    <property type="component" value="Unassembled WGS sequence"/>
</dbReference>
<reference evidence="1 2" key="1">
    <citation type="submission" date="2013-02" db="EMBL/GenBank/DDBJ databases">
        <authorList>
            <person name="Genoscope - CEA"/>
        </authorList>
    </citation>
    <scope>NUCLEOTIDE SEQUENCE [LARGE SCALE GENOMIC DNA]</scope>
    <source>
        <strain evidence="1 2">STM 2683</strain>
    </source>
</reference>
<evidence type="ECO:0000313" key="1">
    <source>
        <dbReference type="EMBL" id="CCV06100.1"/>
    </source>
</evidence>
<dbReference type="RefSeq" id="WP_008875036.1">
    <property type="nucleotide sequence ID" value="NZ_CAUM01000090.1"/>
</dbReference>